<dbReference type="PROSITE" id="PS50088">
    <property type="entry name" value="ANK_REPEAT"/>
    <property type="match status" value="4"/>
</dbReference>
<evidence type="ECO:0000256" key="3">
    <source>
        <dbReference type="ARBA" id="ARBA00022989"/>
    </source>
</evidence>
<dbReference type="Pfam" id="PF01490">
    <property type="entry name" value="Aa_trans"/>
    <property type="match status" value="1"/>
</dbReference>
<keyword evidence="4 6" id="KW-0472">Membrane</keyword>
<comment type="subcellular location">
    <subcellularLocation>
        <location evidence="1">Membrane</location>
    </subcellularLocation>
</comment>
<feature type="transmembrane region" description="Helical" evidence="6">
    <location>
        <begin position="62"/>
        <end position="82"/>
    </location>
</feature>
<dbReference type="Pfam" id="PF12796">
    <property type="entry name" value="Ank_2"/>
    <property type="match status" value="1"/>
</dbReference>
<accession>A0A0D2A5F9</accession>
<keyword evidence="3 6" id="KW-1133">Transmembrane helix</keyword>
<feature type="repeat" description="ANK" evidence="5">
    <location>
        <begin position="579"/>
        <end position="611"/>
    </location>
</feature>
<feature type="domain" description="Amino acid transporter transmembrane" evidence="7">
    <location>
        <begin position="57"/>
        <end position="405"/>
    </location>
</feature>
<feature type="transmembrane region" description="Helical" evidence="6">
    <location>
        <begin position="194"/>
        <end position="217"/>
    </location>
</feature>
<evidence type="ECO:0000259" key="8">
    <source>
        <dbReference type="Pfam" id="PF22893"/>
    </source>
</evidence>
<dbReference type="Pfam" id="PF22893">
    <property type="entry name" value="ULD_2"/>
    <property type="match status" value="1"/>
</dbReference>
<dbReference type="SUPFAM" id="SSF48403">
    <property type="entry name" value="Ankyrin repeat"/>
    <property type="match status" value="1"/>
</dbReference>
<dbReference type="InterPro" id="IPR036770">
    <property type="entry name" value="Ankyrin_rpt-contain_sf"/>
</dbReference>
<dbReference type="InterPro" id="IPR002110">
    <property type="entry name" value="Ankyrin_rpt"/>
</dbReference>
<feature type="transmembrane region" description="Helical" evidence="6">
    <location>
        <begin position="270"/>
        <end position="293"/>
    </location>
</feature>
<reference evidence="9 10" key="1">
    <citation type="submission" date="2015-01" db="EMBL/GenBank/DDBJ databases">
        <title>The Genome Sequence of Cladophialophora immunda CBS83496.</title>
        <authorList>
            <consortium name="The Broad Institute Genomics Platform"/>
            <person name="Cuomo C."/>
            <person name="de Hoog S."/>
            <person name="Gorbushina A."/>
            <person name="Stielow B."/>
            <person name="Teixiera M."/>
            <person name="Abouelleil A."/>
            <person name="Chapman S.B."/>
            <person name="Priest M."/>
            <person name="Young S.K."/>
            <person name="Wortman J."/>
            <person name="Nusbaum C."/>
            <person name="Birren B."/>
        </authorList>
    </citation>
    <scope>NUCLEOTIDE SEQUENCE [LARGE SCALE GENOMIC DNA]</scope>
    <source>
        <strain evidence="9 10">CBS 83496</strain>
    </source>
</reference>
<feature type="transmembrane region" description="Helical" evidence="6">
    <location>
        <begin position="133"/>
        <end position="159"/>
    </location>
</feature>
<keyword evidence="10" id="KW-1185">Reference proteome</keyword>
<evidence type="ECO:0000256" key="2">
    <source>
        <dbReference type="ARBA" id="ARBA00022692"/>
    </source>
</evidence>
<dbReference type="Proteomes" id="UP000054466">
    <property type="component" value="Unassembled WGS sequence"/>
</dbReference>
<gene>
    <name evidence="9" type="ORF">PV07_02268</name>
</gene>
<dbReference type="VEuPathDB" id="FungiDB:PV07_02268"/>
<dbReference type="AlphaFoldDB" id="A0A0D2A5F9"/>
<feature type="transmembrane region" description="Helical" evidence="6">
    <location>
        <begin position="353"/>
        <end position="373"/>
    </location>
</feature>
<protein>
    <submittedName>
        <fullName evidence="9">Uncharacterized protein</fullName>
    </submittedName>
</protein>
<feature type="transmembrane region" description="Helical" evidence="6">
    <location>
        <begin position="313"/>
        <end position="341"/>
    </location>
</feature>
<dbReference type="PANTHER" id="PTHR46224">
    <property type="entry name" value="ANKYRIN REPEAT FAMILY PROTEIN"/>
    <property type="match status" value="1"/>
</dbReference>
<dbReference type="InterPro" id="IPR013057">
    <property type="entry name" value="AA_transpt_TM"/>
</dbReference>
<evidence type="ECO:0000259" key="7">
    <source>
        <dbReference type="Pfam" id="PF01490"/>
    </source>
</evidence>
<feature type="transmembrane region" description="Helical" evidence="6">
    <location>
        <begin position="171"/>
        <end position="187"/>
    </location>
</feature>
<dbReference type="SMART" id="SM00248">
    <property type="entry name" value="ANK"/>
    <property type="match status" value="6"/>
</dbReference>
<feature type="transmembrane region" description="Helical" evidence="6">
    <location>
        <begin position="237"/>
        <end position="258"/>
    </location>
</feature>
<feature type="domain" description="Ubiquitin-like" evidence="8">
    <location>
        <begin position="503"/>
        <end position="565"/>
    </location>
</feature>
<dbReference type="InterPro" id="IPR051616">
    <property type="entry name" value="Cul2-RING_E3_ligase_SR"/>
</dbReference>
<feature type="repeat" description="ANK" evidence="5">
    <location>
        <begin position="645"/>
        <end position="677"/>
    </location>
</feature>
<dbReference type="Gene3D" id="1.25.40.20">
    <property type="entry name" value="Ankyrin repeat-containing domain"/>
    <property type="match status" value="2"/>
</dbReference>
<dbReference type="OrthoDB" id="294730at2759"/>
<evidence type="ECO:0000256" key="5">
    <source>
        <dbReference type="PROSITE-ProRule" id="PRU00023"/>
    </source>
</evidence>
<evidence type="ECO:0000256" key="1">
    <source>
        <dbReference type="ARBA" id="ARBA00004370"/>
    </source>
</evidence>
<proteinExistence type="predicted"/>
<dbReference type="PANTHER" id="PTHR46224:SF64">
    <property type="entry name" value="IQ MOTIF AND ANKYRIN REPEAT DOMAIN-CONTAINING PROTEIN 1"/>
    <property type="match status" value="1"/>
</dbReference>
<dbReference type="PRINTS" id="PR01415">
    <property type="entry name" value="ANKYRIN"/>
</dbReference>
<evidence type="ECO:0000256" key="4">
    <source>
        <dbReference type="ARBA" id="ARBA00023136"/>
    </source>
</evidence>
<name>A0A0D2A5F9_9EURO</name>
<dbReference type="HOGENOM" id="CLU_343218_0_0_1"/>
<feature type="repeat" description="ANK" evidence="5">
    <location>
        <begin position="705"/>
        <end position="737"/>
    </location>
</feature>
<dbReference type="GO" id="GO:0016020">
    <property type="term" value="C:membrane"/>
    <property type="evidence" value="ECO:0007669"/>
    <property type="project" value="UniProtKB-SubCell"/>
</dbReference>
<sequence length="825" mass="89248">MSSYEKRFEYRGPADEIVEPEGLSTTRSRDLVGGAPAGYHDRDVFGNEEDADIKYKTLSWPLVAVLMIAEIVSNGMLSLPAATAVVGIVPGVVLIIFLGVFALYTSLVLIDFKINHPEVHNMGDAGKILGGPLLREILAAGTVIFAVCATGSQLLAGQIALGVLSDNKLCLMWYTGIFAIPTLILSFPRTLDQLSWLCIPSCFCILVAGVVGMGAAGGNPAPDRHVDVVRSASFYNAFVSITNPVFAYAGHFMFFILISEMKRPADAKKAAWVLQVFATAFYAVFAVVMYVYLGPSVQSPAFSSLPTKWAKATYGIALPNFLIAGSLYSHTAAKLFFIRFFRKSRHHLHKHTILGWATWTTLIILANGAAFVLAVGVPIFAYLVSIAASLFASWYTYGIAGAFWLYDAYHGLDKGRVKGIYGMRAWAGSPVKAIINVATFAAGAFICVAVLSSQLGRRSAQRLETQIGQVSCTLAGVVQFVQTTQRNVPRCLGYPWEADVASSHVYLEDVLGRCTILPAVLCRTFDTFHDTLKIIFSDHPGFQKVVRREFEIINETVGRTILEYTPESILEYTPCDAIYGTSPLLAAAESGHFEILKKLLDFGADINQRSAGLYLRPPLCGAAVTRNLEMIDYLVERGAVIFGNHGSRALWDAVGRDHVDVVSRLLDLGANVNAEVNGVVAIHCVKSLRMLNLLVERGAGIYGNHGSRALRAAVGRDNVDVVSRLLDLGANVNAEVDGAVPIHHVESLRMLNLLVARGAQVNEPCPRLPNGTALERAVSKGDIGLIKELLRLGADTHIPDSRARAHSLLQSAAAASKLVDTVPTT</sequence>
<evidence type="ECO:0000313" key="9">
    <source>
        <dbReference type="EMBL" id="KIW35581.1"/>
    </source>
</evidence>
<keyword evidence="5" id="KW-0040">ANK repeat</keyword>
<feature type="transmembrane region" description="Helical" evidence="6">
    <location>
        <begin position="433"/>
        <end position="452"/>
    </location>
</feature>
<organism evidence="9 10">
    <name type="scientific">Cladophialophora immunda</name>
    <dbReference type="NCBI Taxonomy" id="569365"/>
    <lineage>
        <taxon>Eukaryota</taxon>
        <taxon>Fungi</taxon>
        <taxon>Dikarya</taxon>
        <taxon>Ascomycota</taxon>
        <taxon>Pezizomycotina</taxon>
        <taxon>Eurotiomycetes</taxon>
        <taxon>Chaetothyriomycetidae</taxon>
        <taxon>Chaetothyriales</taxon>
        <taxon>Herpotrichiellaceae</taxon>
        <taxon>Cladophialophora</taxon>
    </lineage>
</organism>
<dbReference type="PROSITE" id="PS50297">
    <property type="entry name" value="ANK_REP_REGION"/>
    <property type="match status" value="3"/>
</dbReference>
<dbReference type="STRING" id="569365.A0A0D2A5F9"/>
<evidence type="ECO:0000256" key="6">
    <source>
        <dbReference type="SAM" id="Phobius"/>
    </source>
</evidence>
<feature type="repeat" description="ANK" evidence="5">
    <location>
        <begin position="769"/>
        <end position="801"/>
    </location>
</feature>
<dbReference type="GeneID" id="27341462"/>
<evidence type="ECO:0000313" key="10">
    <source>
        <dbReference type="Proteomes" id="UP000054466"/>
    </source>
</evidence>
<dbReference type="RefSeq" id="XP_016255797.1">
    <property type="nucleotide sequence ID" value="XM_016388869.1"/>
</dbReference>
<keyword evidence="2 6" id="KW-0812">Transmembrane</keyword>
<feature type="transmembrane region" description="Helical" evidence="6">
    <location>
        <begin position="379"/>
        <end position="406"/>
    </location>
</feature>
<feature type="transmembrane region" description="Helical" evidence="6">
    <location>
        <begin position="88"/>
        <end position="112"/>
    </location>
</feature>
<dbReference type="EMBL" id="KN847040">
    <property type="protein sequence ID" value="KIW35581.1"/>
    <property type="molecule type" value="Genomic_DNA"/>
</dbReference>
<dbReference type="InterPro" id="IPR054464">
    <property type="entry name" value="ULD_fung"/>
</dbReference>